<comment type="caution">
    <text evidence="2">The sequence shown here is derived from an EMBL/GenBank/DDBJ whole genome shotgun (WGS) entry which is preliminary data.</text>
</comment>
<name>A0A117RCZ0_9ACTN</name>
<evidence type="ECO:0000313" key="3">
    <source>
        <dbReference type="Proteomes" id="UP000052982"/>
    </source>
</evidence>
<reference evidence="2 3" key="1">
    <citation type="submission" date="2015-10" db="EMBL/GenBank/DDBJ databases">
        <title>Draft genome sequence of Streptomyces griseoruber DSM 40281, type strain for the species Streptomyces griseoruber.</title>
        <authorList>
            <person name="Ruckert C."/>
            <person name="Winkler A."/>
            <person name="Kalinowski J."/>
            <person name="Kampfer P."/>
            <person name="Glaeser S."/>
        </authorList>
    </citation>
    <scope>NUCLEOTIDE SEQUENCE [LARGE SCALE GENOMIC DNA]</scope>
    <source>
        <strain evidence="2 3">DSM 40281</strain>
    </source>
</reference>
<evidence type="ECO:0000256" key="1">
    <source>
        <dbReference type="SAM" id="MobiDB-lite"/>
    </source>
</evidence>
<feature type="compositionally biased region" description="Low complexity" evidence="1">
    <location>
        <begin position="90"/>
        <end position="100"/>
    </location>
</feature>
<protein>
    <submittedName>
        <fullName evidence="2">Uncharacterized protein</fullName>
    </submittedName>
</protein>
<feature type="region of interest" description="Disordered" evidence="1">
    <location>
        <begin position="90"/>
        <end position="142"/>
    </location>
</feature>
<organism evidence="2 3">
    <name type="scientific">Streptomyces griseoruber</name>
    <dbReference type="NCBI Taxonomy" id="1943"/>
    <lineage>
        <taxon>Bacteria</taxon>
        <taxon>Bacillati</taxon>
        <taxon>Actinomycetota</taxon>
        <taxon>Actinomycetes</taxon>
        <taxon>Kitasatosporales</taxon>
        <taxon>Streptomycetaceae</taxon>
        <taxon>Streptomyces</taxon>
    </lineage>
</organism>
<sequence length="300" mass="31256">MLAVTAECVYRLHPADEWPNGGGIASASTQMFLLLVQHVRYIAGDTQMVPGAVERMTRADRAALLDDALGLWAIYGPKYPGLPRGPDADAAGLADLMPGGEPNGDGPGTAIDVSGLTHPASGGLPAEGIGPAPRPAAPGRSARRPVLHAGRTALGKIATSSEGVAGRTTAAPAPVIARATMNEVRLVDQAAHHRIADEDQQALDERTTAAVPVACRVEHEHRRGVGNGAAVDDPVEVTTARPQVLGHVGAATISDVFAMATIGRLRQRTSRVRRRRGQGSVIYSTGVFAKSGIVRVLGRR</sequence>
<proteinExistence type="predicted"/>
<dbReference type="EMBL" id="LMWW01000019">
    <property type="protein sequence ID" value="KUN84030.1"/>
    <property type="molecule type" value="Genomic_DNA"/>
</dbReference>
<dbReference type="Proteomes" id="UP000052982">
    <property type="component" value="Unassembled WGS sequence"/>
</dbReference>
<keyword evidence="3" id="KW-1185">Reference proteome</keyword>
<accession>A0A117RCZ0</accession>
<gene>
    <name evidence="2" type="ORF">AQJ64_16370</name>
</gene>
<evidence type="ECO:0000313" key="2">
    <source>
        <dbReference type="EMBL" id="KUN84030.1"/>
    </source>
</evidence>
<dbReference type="AlphaFoldDB" id="A0A117RCZ0"/>